<evidence type="ECO:0000313" key="4">
    <source>
        <dbReference type="Proteomes" id="UP000595847"/>
    </source>
</evidence>
<dbReference type="Proteomes" id="UP000677234">
    <property type="component" value="Chromosome"/>
</dbReference>
<keyword evidence="5" id="KW-1185">Reference proteome</keyword>
<reference evidence="3" key="2">
    <citation type="submission" date="2021-04" db="EMBL/GenBank/DDBJ databases">
        <title>Brevibacillus composti FJAT-54423, complete genome.</title>
        <authorList>
            <person name="Tang R."/>
        </authorList>
    </citation>
    <scope>NUCLEOTIDE SEQUENCE</scope>
    <source>
        <strain evidence="3">FJAT-54424</strain>
    </source>
</reference>
<organism evidence="2 4">
    <name type="scientific">Brevibacillus composti</name>
    <dbReference type="NCBI Taxonomy" id="2796470"/>
    <lineage>
        <taxon>Bacteria</taxon>
        <taxon>Bacillati</taxon>
        <taxon>Bacillota</taxon>
        <taxon>Bacilli</taxon>
        <taxon>Bacillales</taxon>
        <taxon>Paenibacillaceae</taxon>
        <taxon>Brevibacillus</taxon>
    </lineage>
</organism>
<feature type="region of interest" description="Disordered" evidence="1">
    <location>
        <begin position="1"/>
        <end position="53"/>
    </location>
</feature>
<dbReference type="EMBL" id="CP073708">
    <property type="protein sequence ID" value="QUO39732.1"/>
    <property type="molecule type" value="Genomic_DNA"/>
</dbReference>
<evidence type="ECO:0000313" key="5">
    <source>
        <dbReference type="Proteomes" id="UP000677234"/>
    </source>
</evidence>
<evidence type="ECO:0000313" key="3">
    <source>
        <dbReference type="EMBL" id="QUO39732.1"/>
    </source>
</evidence>
<evidence type="ECO:0000256" key="1">
    <source>
        <dbReference type="SAM" id="MobiDB-lite"/>
    </source>
</evidence>
<gene>
    <name evidence="2" type="ORF">JD108_11815</name>
    <name evidence="3" type="ORF">KDJ56_11760</name>
</gene>
<dbReference type="Proteomes" id="UP000595847">
    <property type="component" value="Chromosome"/>
</dbReference>
<accession>A0A7T5EHD6</accession>
<proteinExistence type="predicted"/>
<dbReference type="EMBL" id="CP066308">
    <property type="protein sequence ID" value="QQE72654.1"/>
    <property type="molecule type" value="Genomic_DNA"/>
</dbReference>
<evidence type="ECO:0000313" key="2">
    <source>
        <dbReference type="EMBL" id="QQE72654.1"/>
    </source>
</evidence>
<name>A0A7T5EHD6_9BACL</name>
<feature type="compositionally biased region" description="Basic and acidic residues" evidence="1">
    <location>
        <begin position="1"/>
        <end position="12"/>
    </location>
</feature>
<protein>
    <submittedName>
        <fullName evidence="2">Uncharacterized protein</fullName>
    </submittedName>
</protein>
<sequence length="53" mass="5813">MSTDQKENKNEELEILGTHMAGATDLFQTRKTEKEVQVEPPEHPGAPGSSGVY</sequence>
<dbReference type="KEGG" id="bcop:JD108_11815"/>
<dbReference type="RefSeq" id="WP_198826287.1">
    <property type="nucleotide sequence ID" value="NZ_CP066308.1"/>
</dbReference>
<reference evidence="2 4" key="1">
    <citation type="submission" date="2020-12" db="EMBL/GenBank/DDBJ databases">
        <title>strain FJAT-54423T represents a novel species of the genus Brevibacillus.</title>
        <authorList>
            <person name="Tang R."/>
        </authorList>
    </citation>
    <scope>NUCLEOTIDE SEQUENCE [LARGE SCALE GENOMIC DNA]</scope>
    <source>
        <strain evidence="2 4">FJAT-54423</strain>
    </source>
</reference>
<dbReference type="AlphaFoldDB" id="A0A7T5EHD6"/>
<feature type="compositionally biased region" description="Basic and acidic residues" evidence="1">
    <location>
        <begin position="28"/>
        <end position="42"/>
    </location>
</feature>